<dbReference type="InterPro" id="IPR000248">
    <property type="entry name" value="ATII_rcpt"/>
</dbReference>
<dbReference type="OMA" id="CDTHEAM"/>
<protein>
    <recommendedName>
        <fullName evidence="12">G-protein coupled receptors family 1 profile domain-containing protein</fullName>
    </recommendedName>
</protein>
<dbReference type="InterPro" id="IPR050119">
    <property type="entry name" value="CCR1-9-like"/>
</dbReference>
<dbReference type="PROSITE" id="PS00237">
    <property type="entry name" value="G_PROTEIN_RECEP_F1_1"/>
    <property type="match status" value="1"/>
</dbReference>
<feature type="transmembrane region" description="Helical" evidence="11">
    <location>
        <begin position="82"/>
        <end position="101"/>
    </location>
</feature>
<feature type="transmembrane region" description="Helical" evidence="11">
    <location>
        <begin position="212"/>
        <end position="230"/>
    </location>
</feature>
<evidence type="ECO:0000256" key="2">
    <source>
        <dbReference type="ARBA" id="ARBA00022692"/>
    </source>
</evidence>
<dbReference type="InterPro" id="IPR017452">
    <property type="entry name" value="GPCR_Rhodpsn_7TM"/>
</dbReference>
<comment type="subcellular location">
    <subcellularLocation>
        <location evidence="1">Membrane</location>
        <topology evidence="1">Multi-pass membrane protein</topology>
    </subcellularLocation>
</comment>
<evidence type="ECO:0000256" key="7">
    <source>
        <dbReference type="ARBA" id="ARBA00023170"/>
    </source>
</evidence>
<sequence>MTYAKAFIVSVYCLVFIVGTFGNAIVIIIMRSKRKSNRLVDVFITHLAIADLVFLLTLPLWAVSTALDHHWLFGEGLCKMCSYIVVVNMYSGIFFLTCMSIDRYVAIVLSVKYGYLRSRRCAVITSLVIWTLSLALGLPTLSFRHMVQVDDNGKWVCSEVNMPSRNIFALVTSFIAFVLPLGIITVCYCSVGIKLYRHFDRIRKEERKKRKSIKIGFWIVTMFILSWLPYNVLKTTDVFVQSSTFQASCDTQESVSKGILLFTCLAFVNSCVNPIVYLVFDRYFRKSLFQLLPCQAAKRLKAHCSTSLSDSIRSQRRNSSFYKEKETTFTAAKISS</sequence>
<feature type="transmembrane region" description="Helical" evidence="11">
    <location>
        <begin position="42"/>
        <end position="62"/>
    </location>
</feature>
<evidence type="ECO:0000256" key="5">
    <source>
        <dbReference type="ARBA" id="ARBA00023136"/>
    </source>
</evidence>
<dbReference type="PANTHER" id="PTHR10489">
    <property type="entry name" value="CELL ADHESION MOLECULE"/>
    <property type="match status" value="1"/>
</dbReference>
<keyword evidence="5 11" id="KW-0472">Membrane</keyword>
<evidence type="ECO:0000259" key="12">
    <source>
        <dbReference type="PROSITE" id="PS50262"/>
    </source>
</evidence>
<keyword evidence="9 10" id="KW-0807">Transducer</keyword>
<keyword evidence="7 10" id="KW-0675">Receptor</keyword>
<evidence type="ECO:0000256" key="1">
    <source>
        <dbReference type="ARBA" id="ARBA00004141"/>
    </source>
</evidence>
<evidence type="ECO:0000256" key="8">
    <source>
        <dbReference type="ARBA" id="ARBA00023180"/>
    </source>
</evidence>
<keyword evidence="4 10" id="KW-0297">G-protein coupled receptor</keyword>
<feature type="transmembrane region" description="Helical" evidence="11">
    <location>
        <begin position="6"/>
        <end position="30"/>
    </location>
</feature>
<feature type="transmembrane region" description="Helical" evidence="11">
    <location>
        <begin position="122"/>
        <end position="147"/>
    </location>
</feature>
<dbReference type="SUPFAM" id="SSF81321">
    <property type="entry name" value="Family A G protein-coupled receptor-like"/>
    <property type="match status" value="1"/>
</dbReference>
<evidence type="ECO:0000256" key="10">
    <source>
        <dbReference type="RuleBase" id="RU000688"/>
    </source>
</evidence>
<dbReference type="OrthoDB" id="8935849at2759"/>
<evidence type="ECO:0000256" key="11">
    <source>
        <dbReference type="SAM" id="Phobius"/>
    </source>
</evidence>
<dbReference type="GO" id="GO:0060326">
    <property type="term" value="P:cell chemotaxis"/>
    <property type="evidence" value="ECO:0007669"/>
    <property type="project" value="TreeGrafter"/>
</dbReference>
<accession>A0A401Q598</accession>
<dbReference type="PANTHER" id="PTHR10489:SF954">
    <property type="entry name" value="G PROTEIN-COUPLED RECEPTOR 25"/>
    <property type="match status" value="1"/>
</dbReference>
<dbReference type="GO" id="GO:0019957">
    <property type="term" value="F:C-C chemokine binding"/>
    <property type="evidence" value="ECO:0007669"/>
    <property type="project" value="TreeGrafter"/>
</dbReference>
<comment type="caution">
    <text evidence="13">The sequence shown here is derived from an EMBL/GenBank/DDBJ whole genome shotgun (WGS) entry which is preliminary data.</text>
</comment>
<evidence type="ECO:0000313" key="13">
    <source>
        <dbReference type="EMBL" id="GCB80550.1"/>
    </source>
</evidence>
<dbReference type="GO" id="GO:0006955">
    <property type="term" value="P:immune response"/>
    <property type="evidence" value="ECO:0007669"/>
    <property type="project" value="TreeGrafter"/>
</dbReference>
<gene>
    <name evidence="13" type="ORF">scyTo_0017221</name>
</gene>
<dbReference type="GO" id="GO:0009897">
    <property type="term" value="C:external side of plasma membrane"/>
    <property type="evidence" value="ECO:0007669"/>
    <property type="project" value="TreeGrafter"/>
</dbReference>
<proteinExistence type="inferred from homology"/>
<dbReference type="STRING" id="75743.A0A401Q598"/>
<keyword evidence="2 10" id="KW-0812">Transmembrane</keyword>
<dbReference type="Proteomes" id="UP000288216">
    <property type="component" value="Unassembled WGS sequence"/>
</dbReference>
<dbReference type="Pfam" id="PF00001">
    <property type="entry name" value="7tm_1"/>
    <property type="match status" value="1"/>
</dbReference>
<feature type="domain" description="G-protein coupled receptors family 1 profile" evidence="12">
    <location>
        <begin position="22"/>
        <end position="277"/>
    </location>
</feature>
<comment type="similarity">
    <text evidence="10">Belongs to the G-protein coupled receptor 1 family.</text>
</comment>
<evidence type="ECO:0000256" key="9">
    <source>
        <dbReference type="ARBA" id="ARBA00023224"/>
    </source>
</evidence>
<dbReference type="PRINTS" id="PR00237">
    <property type="entry name" value="GPCRRHODOPSN"/>
</dbReference>
<keyword evidence="6" id="KW-1015">Disulfide bond</keyword>
<keyword evidence="14" id="KW-1185">Reference proteome</keyword>
<organism evidence="13 14">
    <name type="scientific">Scyliorhinus torazame</name>
    <name type="common">Cloudy catshark</name>
    <name type="synonym">Catulus torazame</name>
    <dbReference type="NCBI Taxonomy" id="75743"/>
    <lineage>
        <taxon>Eukaryota</taxon>
        <taxon>Metazoa</taxon>
        <taxon>Chordata</taxon>
        <taxon>Craniata</taxon>
        <taxon>Vertebrata</taxon>
        <taxon>Chondrichthyes</taxon>
        <taxon>Elasmobranchii</taxon>
        <taxon>Galeomorphii</taxon>
        <taxon>Galeoidea</taxon>
        <taxon>Carcharhiniformes</taxon>
        <taxon>Scyliorhinidae</taxon>
        <taxon>Scyliorhinus</taxon>
    </lineage>
</organism>
<reference evidence="13 14" key="1">
    <citation type="journal article" date="2018" name="Nat. Ecol. Evol.">
        <title>Shark genomes provide insights into elasmobranch evolution and the origin of vertebrates.</title>
        <authorList>
            <person name="Hara Y"/>
            <person name="Yamaguchi K"/>
            <person name="Onimaru K"/>
            <person name="Kadota M"/>
            <person name="Koyanagi M"/>
            <person name="Keeley SD"/>
            <person name="Tatsumi K"/>
            <person name="Tanaka K"/>
            <person name="Motone F"/>
            <person name="Kageyama Y"/>
            <person name="Nozu R"/>
            <person name="Adachi N"/>
            <person name="Nishimura O"/>
            <person name="Nakagawa R"/>
            <person name="Tanegashima C"/>
            <person name="Kiyatake I"/>
            <person name="Matsumoto R"/>
            <person name="Murakumo K"/>
            <person name="Nishida K"/>
            <person name="Terakita A"/>
            <person name="Kuratani S"/>
            <person name="Sato K"/>
            <person name="Hyodo S Kuraku.S."/>
        </authorList>
    </citation>
    <scope>NUCLEOTIDE SEQUENCE [LARGE SCALE GENOMIC DNA]</scope>
</reference>
<dbReference type="GO" id="GO:0007204">
    <property type="term" value="P:positive regulation of cytosolic calcium ion concentration"/>
    <property type="evidence" value="ECO:0007669"/>
    <property type="project" value="TreeGrafter"/>
</dbReference>
<evidence type="ECO:0000313" key="14">
    <source>
        <dbReference type="Proteomes" id="UP000288216"/>
    </source>
</evidence>
<keyword evidence="3 11" id="KW-1133">Transmembrane helix</keyword>
<feature type="transmembrane region" description="Helical" evidence="11">
    <location>
        <begin position="259"/>
        <end position="280"/>
    </location>
</feature>
<name>A0A401Q598_SCYTO</name>
<dbReference type="AlphaFoldDB" id="A0A401Q598"/>
<evidence type="ECO:0000256" key="3">
    <source>
        <dbReference type="ARBA" id="ARBA00022989"/>
    </source>
</evidence>
<dbReference type="Gene3D" id="1.20.1070.10">
    <property type="entry name" value="Rhodopsin 7-helix transmembrane proteins"/>
    <property type="match status" value="1"/>
</dbReference>
<dbReference type="InterPro" id="IPR000276">
    <property type="entry name" value="GPCR_Rhodpsn"/>
</dbReference>
<feature type="transmembrane region" description="Helical" evidence="11">
    <location>
        <begin position="167"/>
        <end position="191"/>
    </location>
</feature>
<dbReference type="PRINTS" id="PR00241">
    <property type="entry name" value="ANGIOTENSINR"/>
</dbReference>
<keyword evidence="8" id="KW-0325">Glycoprotein</keyword>
<dbReference type="GO" id="GO:0019722">
    <property type="term" value="P:calcium-mediated signaling"/>
    <property type="evidence" value="ECO:0007669"/>
    <property type="project" value="TreeGrafter"/>
</dbReference>
<evidence type="ECO:0000256" key="4">
    <source>
        <dbReference type="ARBA" id="ARBA00023040"/>
    </source>
</evidence>
<evidence type="ECO:0000256" key="6">
    <source>
        <dbReference type="ARBA" id="ARBA00023157"/>
    </source>
</evidence>
<dbReference type="PROSITE" id="PS50262">
    <property type="entry name" value="G_PROTEIN_RECEP_F1_2"/>
    <property type="match status" value="1"/>
</dbReference>
<dbReference type="EMBL" id="BFAA01011007">
    <property type="protein sequence ID" value="GCB80550.1"/>
    <property type="molecule type" value="Genomic_DNA"/>
</dbReference>
<dbReference type="GO" id="GO:0016493">
    <property type="term" value="F:C-C chemokine receptor activity"/>
    <property type="evidence" value="ECO:0007669"/>
    <property type="project" value="TreeGrafter"/>
</dbReference>